<feature type="region of interest" description="Disordered" evidence="1">
    <location>
        <begin position="877"/>
        <end position="923"/>
    </location>
</feature>
<feature type="region of interest" description="Disordered" evidence="1">
    <location>
        <begin position="810"/>
        <end position="845"/>
    </location>
</feature>
<feature type="compositionally biased region" description="Basic and acidic residues" evidence="1">
    <location>
        <begin position="601"/>
        <end position="626"/>
    </location>
</feature>
<feature type="compositionally biased region" description="Basic and acidic residues" evidence="1">
    <location>
        <begin position="508"/>
        <end position="522"/>
    </location>
</feature>
<feature type="compositionally biased region" description="Basic and acidic residues" evidence="1">
    <location>
        <begin position="274"/>
        <end position="303"/>
    </location>
</feature>
<feature type="compositionally biased region" description="Polar residues" evidence="1">
    <location>
        <begin position="591"/>
        <end position="600"/>
    </location>
</feature>
<feature type="region of interest" description="Disordered" evidence="1">
    <location>
        <begin position="675"/>
        <end position="768"/>
    </location>
</feature>
<dbReference type="AlphaFoldDB" id="A0A1Y2GKQ3"/>
<keyword evidence="3" id="KW-1185">Reference proteome</keyword>
<sequence length="1193" mass="130842">MSSRYNGPGAGLRGQPRAPRQRSRPRDHTDNTSYSNTDRQQAYIDKDIPDVPSPRSYQSSHQRQWSDASSLQGGTLPPTHYQQQQPYQGAQNYPYSNNHQSPYMGPSSGSPASPPPLSSSPSSSSSYFYSPDQRSHSNAYPPSQRHQQYQHQGSSQSKSASRAGGHAYSPGGRHDQSPMMSPTTPDSWRSPPGPRGYGSQAPQYSSINQHRQHPHQKPYPTASSVSNDDHLGFQHRPSNRGHEYDSDDYYNRSGGRNGAPSYGSSQDQGQNWYNDDRDRGRSERNERKEPTLRPKPHTSDEWSRSPTGTENETEILPWSDDEAIVTKAIRSPPTEYLNEKTLPPIPSKGAVTNVDARVNVNYNASGRSMDSDMIKVEVGETTTVIPTTSESFGVNFVKNIPSSPSMALRYNNSNINNVNTSYHQAPTGAIQSMAGAASALRAAAALGNQKTLQDEAPVRLPRSTEKPMSSEWDGQRISLDDMLSSPPTVIQDSRQQAINSWRTYPPLHPREDNSEKSFVDLKGKRRSSLPDKFVPNWNEHTENWRNSIGQRRPSWMADSKGGFYEAADNAINTEIDPLARKPSWAKDRQVPEQTSVSTNAMKDHQDNYRDTETGKFKRLSDQGTDRLHRRSRSWSPPPGLIRNDAVKESGHLQSDQAEYETSTVPSNVWRHDSYASTISQSRSRSRSASSQRRSRDLKSRGSYSRSRSPSLNSRDSSSSRSRYRSRSCSRSRSLSRSRSRCRSRSPRPHSRGSDEFDGIEGSVDTGLRKHGSTRFSWRSIDDASPNPRRSWETTASLAINTDVKGYGFETHNMSNSTLEGREPVSRSSKGTLISSDSDSQDSPPLKVQYGRRALQDDDDDDNQTVSSKYPVSIISTLNLPPATSPTSPPIPPIPSTYPSTAASSPYSSFAPPPIPDSPALTGTQSQSLMTSVTNVSIEATIATIQSSRVSVESFRTVPGQDQDVELDFEADTIYDRGLPPISSSFVSMTTVRGDDDSSSSSNRSSTTSSTVQASTAPTSAPRSNPLSVTTKELRRNGSSTNSASPLSARSARSFMSPLSAHSVTSILSASPPPQRAPPPIPVIDSNFDSASPTVGSGLFNNTTKRSGSGGGARGMRSGLSKQVLPANIPPPSDTPVGGAQKPSYGIIPPPIPSSFNNPSMMMTTRRPLPWKREKNQNLHARLGNKSVLSFSKI</sequence>
<evidence type="ECO:0000256" key="1">
    <source>
        <dbReference type="SAM" id="MobiDB-lite"/>
    </source>
</evidence>
<feature type="compositionally biased region" description="Polar residues" evidence="1">
    <location>
        <begin position="1094"/>
        <end position="1104"/>
    </location>
</feature>
<dbReference type="InParanoid" id="A0A1Y2GKQ3"/>
<feature type="region of interest" description="Disordered" evidence="1">
    <location>
        <begin position="1094"/>
        <end position="1144"/>
    </location>
</feature>
<feature type="compositionally biased region" description="Polar residues" evidence="1">
    <location>
        <begin position="55"/>
        <end position="73"/>
    </location>
</feature>
<feature type="compositionally biased region" description="Low complexity" evidence="1">
    <location>
        <begin position="119"/>
        <end position="131"/>
    </location>
</feature>
<feature type="compositionally biased region" description="Polar residues" evidence="1">
    <location>
        <begin position="981"/>
        <end position="990"/>
    </location>
</feature>
<dbReference type="OrthoDB" id="5570009at2759"/>
<feature type="compositionally biased region" description="Polar residues" evidence="1">
    <location>
        <begin position="178"/>
        <end position="187"/>
    </location>
</feature>
<feature type="region of interest" description="Disordered" evidence="1">
    <location>
        <begin position="503"/>
        <end position="523"/>
    </location>
</feature>
<feature type="compositionally biased region" description="Polar residues" evidence="1">
    <location>
        <begin position="1021"/>
        <end position="1041"/>
    </location>
</feature>
<feature type="compositionally biased region" description="Basic residues" evidence="1">
    <location>
        <begin position="721"/>
        <end position="750"/>
    </location>
</feature>
<name>A0A1Y2GKQ3_9FUNG</name>
<feature type="region of interest" description="Disordered" evidence="1">
    <location>
        <begin position="578"/>
        <end position="644"/>
    </location>
</feature>
<evidence type="ECO:0000313" key="3">
    <source>
        <dbReference type="Proteomes" id="UP000193648"/>
    </source>
</evidence>
<feature type="compositionally biased region" description="Polar residues" evidence="1">
    <location>
        <begin position="31"/>
        <end position="40"/>
    </location>
</feature>
<feature type="region of interest" description="Disordered" evidence="1">
    <location>
        <begin position="1"/>
        <end position="320"/>
    </location>
</feature>
<accession>A0A1Y2GKQ3</accession>
<reference evidence="2 3" key="1">
    <citation type="submission" date="2016-07" db="EMBL/GenBank/DDBJ databases">
        <title>Pervasive Adenine N6-methylation of Active Genes in Fungi.</title>
        <authorList>
            <consortium name="DOE Joint Genome Institute"/>
            <person name="Mondo S.J."/>
            <person name="Dannebaum R.O."/>
            <person name="Kuo R.C."/>
            <person name="Labutti K."/>
            <person name="Haridas S."/>
            <person name="Kuo A."/>
            <person name="Salamov A."/>
            <person name="Ahrendt S.R."/>
            <person name="Lipzen A."/>
            <person name="Sullivan W."/>
            <person name="Andreopoulos W.B."/>
            <person name="Clum A."/>
            <person name="Lindquist E."/>
            <person name="Daum C."/>
            <person name="Ramamoorthy G.K."/>
            <person name="Gryganskyi A."/>
            <person name="Culley D."/>
            <person name="Magnuson J.K."/>
            <person name="James T.Y."/>
            <person name="O'Malley M.A."/>
            <person name="Stajich J.E."/>
            <person name="Spatafora J.W."/>
            <person name="Visel A."/>
            <person name="Grigoriev I.V."/>
        </authorList>
    </citation>
    <scope>NUCLEOTIDE SEQUENCE [LARGE SCALE GENOMIC DNA]</scope>
    <source>
        <strain evidence="2 3">NRRL 3116</strain>
    </source>
</reference>
<feature type="compositionally biased region" description="Pro residues" evidence="1">
    <location>
        <begin position="882"/>
        <end position="895"/>
    </location>
</feature>
<feature type="compositionally biased region" description="Low complexity" evidence="1">
    <location>
        <begin position="700"/>
        <end position="720"/>
    </location>
</feature>
<feature type="compositionally biased region" description="Polar residues" evidence="1">
    <location>
        <begin position="200"/>
        <end position="209"/>
    </location>
</feature>
<protein>
    <submittedName>
        <fullName evidence="2">Uncharacterized protein</fullName>
    </submittedName>
</protein>
<comment type="caution">
    <text evidence="2">The sequence shown here is derived from an EMBL/GenBank/DDBJ whole genome shotgun (WGS) entry which is preliminary data.</text>
</comment>
<dbReference type="Proteomes" id="UP000193648">
    <property type="component" value="Unassembled WGS sequence"/>
</dbReference>
<dbReference type="EMBL" id="MCFF01000025">
    <property type="protein sequence ID" value="ORZ12566.1"/>
    <property type="molecule type" value="Genomic_DNA"/>
</dbReference>
<feature type="compositionally biased region" description="Polar residues" evidence="1">
    <location>
        <begin position="262"/>
        <end position="273"/>
    </location>
</feature>
<gene>
    <name evidence="2" type="ORF">BCR41DRAFT_102303</name>
</gene>
<feature type="compositionally biased region" description="Low complexity" evidence="1">
    <location>
        <begin position="143"/>
        <end position="159"/>
    </location>
</feature>
<feature type="region of interest" description="Disordered" evidence="1">
    <location>
        <begin position="979"/>
        <end position="1050"/>
    </location>
</feature>
<feature type="compositionally biased region" description="Low complexity" evidence="1">
    <location>
        <begin position="77"/>
        <end position="111"/>
    </location>
</feature>
<organism evidence="2 3">
    <name type="scientific">Lobosporangium transversale</name>
    <dbReference type="NCBI Taxonomy" id="64571"/>
    <lineage>
        <taxon>Eukaryota</taxon>
        <taxon>Fungi</taxon>
        <taxon>Fungi incertae sedis</taxon>
        <taxon>Mucoromycota</taxon>
        <taxon>Mortierellomycotina</taxon>
        <taxon>Mortierellomycetes</taxon>
        <taxon>Mortierellales</taxon>
        <taxon>Mortierellaceae</taxon>
        <taxon>Lobosporangium</taxon>
    </lineage>
</organism>
<evidence type="ECO:0000313" key="2">
    <source>
        <dbReference type="EMBL" id="ORZ12566.1"/>
    </source>
</evidence>
<feature type="compositionally biased region" description="Low complexity" evidence="1">
    <location>
        <begin position="896"/>
        <end position="909"/>
    </location>
</feature>
<dbReference type="GeneID" id="33561161"/>
<dbReference type="RefSeq" id="XP_021880185.1">
    <property type="nucleotide sequence ID" value="XM_022019316.1"/>
</dbReference>
<proteinExistence type="predicted"/>
<feature type="compositionally biased region" description="Low complexity" evidence="1">
    <location>
        <begin position="998"/>
        <end position="1020"/>
    </location>
</feature>
<feature type="compositionally biased region" description="Low complexity" evidence="1">
    <location>
        <begin position="679"/>
        <end position="691"/>
    </location>
</feature>